<dbReference type="GO" id="GO:0005524">
    <property type="term" value="F:ATP binding"/>
    <property type="evidence" value="ECO:0007669"/>
    <property type="project" value="UniProtKB-KW"/>
</dbReference>
<keyword evidence="2" id="KW-0067">ATP-binding</keyword>
<keyword evidence="1" id="KW-0547">Nucleotide-binding</keyword>
<dbReference type="Gene3D" id="3.30.200.20">
    <property type="entry name" value="Phosphorylase Kinase, domain 1"/>
    <property type="match status" value="1"/>
</dbReference>
<dbReference type="EMBL" id="CM000139">
    <property type="protein sequence ID" value="EEE56306.1"/>
    <property type="molecule type" value="Genomic_DNA"/>
</dbReference>
<dbReference type="InterPro" id="IPR050528">
    <property type="entry name" value="L-type_Lectin-RKs"/>
</dbReference>
<evidence type="ECO:0000256" key="3">
    <source>
        <dbReference type="SAM" id="MobiDB-lite"/>
    </source>
</evidence>
<evidence type="ECO:0000256" key="2">
    <source>
        <dbReference type="ARBA" id="ARBA00022840"/>
    </source>
</evidence>
<accession>B9F2R2</accession>
<reference evidence="4" key="2">
    <citation type="submission" date="2008-12" db="EMBL/GenBank/DDBJ databases">
        <title>Improved gene annotation of the rice (Oryza sativa) genomes.</title>
        <authorList>
            <person name="Wang J."/>
            <person name="Li R."/>
            <person name="Fan W."/>
            <person name="Huang Q."/>
            <person name="Zhang J."/>
            <person name="Zhou Y."/>
            <person name="Hu Y."/>
            <person name="Zi S."/>
            <person name="Li J."/>
            <person name="Ni P."/>
            <person name="Zheng H."/>
            <person name="Zhang Y."/>
            <person name="Zhao M."/>
            <person name="Hao Q."/>
            <person name="McDermott J."/>
            <person name="Samudrala R."/>
            <person name="Kristiansen K."/>
            <person name="Wong G.K.-S."/>
        </authorList>
    </citation>
    <scope>NUCLEOTIDE SEQUENCE</scope>
</reference>
<evidence type="ECO:0008006" key="5">
    <source>
        <dbReference type="Google" id="ProtNLM"/>
    </source>
</evidence>
<gene>
    <name evidence="4" type="ORF">OsJ_05391</name>
</gene>
<dbReference type="SUPFAM" id="SSF56112">
    <property type="entry name" value="Protein kinase-like (PK-like)"/>
    <property type="match status" value="1"/>
</dbReference>
<dbReference type="InterPro" id="IPR011009">
    <property type="entry name" value="Kinase-like_dom_sf"/>
</dbReference>
<organism evidence="4">
    <name type="scientific">Oryza sativa subsp. japonica</name>
    <name type="common">Rice</name>
    <dbReference type="NCBI Taxonomy" id="39947"/>
    <lineage>
        <taxon>Eukaryota</taxon>
        <taxon>Viridiplantae</taxon>
        <taxon>Streptophyta</taxon>
        <taxon>Embryophyta</taxon>
        <taxon>Tracheophyta</taxon>
        <taxon>Spermatophyta</taxon>
        <taxon>Magnoliopsida</taxon>
        <taxon>Liliopsida</taxon>
        <taxon>Poales</taxon>
        <taxon>Poaceae</taxon>
        <taxon>BOP clade</taxon>
        <taxon>Oryzoideae</taxon>
        <taxon>Oryzeae</taxon>
        <taxon>Oryzinae</taxon>
        <taxon>Oryza</taxon>
        <taxon>Oryza sativa</taxon>
    </lineage>
</organism>
<dbReference type="PANTHER" id="PTHR27007">
    <property type="match status" value="1"/>
</dbReference>
<protein>
    <recommendedName>
        <fullName evidence="5">Serine-threonine/tyrosine-protein kinase catalytic domain-containing protein</fullName>
    </recommendedName>
</protein>
<proteinExistence type="predicted"/>
<reference evidence="4" key="1">
    <citation type="journal article" date="2005" name="PLoS Biol.">
        <title>The genomes of Oryza sativa: a history of duplications.</title>
        <authorList>
            <person name="Yu J."/>
            <person name="Wang J."/>
            <person name="Lin W."/>
            <person name="Li S."/>
            <person name="Li H."/>
            <person name="Zhou J."/>
            <person name="Ni P."/>
            <person name="Dong W."/>
            <person name="Hu S."/>
            <person name="Zeng C."/>
            <person name="Zhang J."/>
            <person name="Zhang Y."/>
            <person name="Li R."/>
            <person name="Xu Z."/>
            <person name="Li S."/>
            <person name="Li X."/>
            <person name="Zheng H."/>
            <person name="Cong L."/>
            <person name="Lin L."/>
            <person name="Yin J."/>
            <person name="Geng J."/>
            <person name="Li G."/>
            <person name="Shi J."/>
            <person name="Liu J."/>
            <person name="Lv H."/>
            <person name="Li J."/>
            <person name="Wang J."/>
            <person name="Deng Y."/>
            <person name="Ran L."/>
            <person name="Shi X."/>
            <person name="Wang X."/>
            <person name="Wu Q."/>
            <person name="Li C."/>
            <person name="Ren X."/>
            <person name="Wang J."/>
            <person name="Wang X."/>
            <person name="Li D."/>
            <person name="Liu D."/>
            <person name="Zhang X."/>
            <person name="Ji Z."/>
            <person name="Zhao W."/>
            <person name="Sun Y."/>
            <person name="Zhang Z."/>
            <person name="Bao J."/>
            <person name="Han Y."/>
            <person name="Dong L."/>
            <person name="Ji J."/>
            <person name="Chen P."/>
            <person name="Wu S."/>
            <person name="Liu J."/>
            <person name="Xiao Y."/>
            <person name="Bu D."/>
            <person name="Tan J."/>
            <person name="Yang L."/>
            <person name="Ye C."/>
            <person name="Zhang J."/>
            <person name="Xu J."/>
            <person name="Zhou Y."/>
            <person name="Yu Y."/>
            <person name="Zhang B."/>
            <person name="Zhuang S."/>
            <person name="Wei H."/>
            <person name="Liu B."/>
            <person name="Lei M."/>
            <person name="Yu H."/>
            <person name="Li Y."/>
            <person name="Xu H."/>
            <person name="Wei S."/>
            <person name="He X."/>
            <person name="Fang L."/>
            <person name="Zhang Z."/>
            <person name="Zhang Y."/>
            <person name="Huang X."/>
            <person name="Su Z."/>
            <person name="Tong W."/>
            <person name="Li J."/>
            <person name="Tong Z."/>
            <person name="Li S."/>
            <person name="Ye J."/>
            <person name="Wang L."/>
            <person name="Fang L."/>
            <person name="Lei T."/>
            <person name="Chen C."/>
            <person name="Chen H."/>
            <person name="Xu Z."/>
            <person name="Li H."/>
            <person name="Huang H."/>
            <person name="Zhang F."/>
            <person name="Xu H."/>
            <person name="Li N."/>
            <person name="Zhao C."/>
            <person name="Li S."/>
            <person name="Dong L."/>
            <person name="Huang Y."/>
            <person name="Li L."/>
            <person name="Xi Y."/>
            <person name="Qi Q."/>
            <person name="Li W."/>
            <person name="Zhang B."/>
            <person name="Hu W."/>
            <person name="Zhang Y."/>
            <person name="Tian X."/>
            <person name="Jiao Y."/>
            <person name="Liang X."/>
            <person name="Jin J."/>
            <person name="Gao L."/>
            <person name="Zheng W."/>
            <person name="Hao B."/>
            <person name="Liu S."/>
            <person name="Wang W."/>
            <person name="Yuan L."/>
            <person name="Cao M."/>
            <person name="McDermott J."/>
            <person name="Samudrala R."/>
            <person name="Wang J."/>
            <person name="Wong G.K."/>
            <person name="Yang H."/>
        </authorList>
    </citation>
    <scope>NUCLEOTIDE SEQUENCE [LARGE SCALE GENOMIC DNA]</scope>
</reference>
<feature type="region of interest" description="Disordered" evidence="3">
    <location>
        <begin position="77"/>
        <end position="106"/>
    </location>
</feature>
<dbReference type="AlphaFoldDB" id="B9F2R2"/>
<dbReference type="Proteomes" id="UP000007752">
    <property type="component" value="Chromosome 2"/>
</dbReference>
<feature type="compositionally biased region" description="Polar residues" evidence="3">
    <location>
        <begin position="90"/>
        <end position="106"/>
    </location>
</feature>
<name>B9F2R2_ORYSJ</name>
<sequence>MKVVSLSHDAEQGMRQFVTEVVSVGRFRHRNVVPLLGYCRRRGELLLVYDYMPERRAWTSGCTARVRRCWARRSTFAPSEASPPACSASTRAGSRWSYTATSRQAT</sequence>
<evidence type="ECO:0000313" key="4">
    <source>
        <dbReference type="EMBL" id="EEE56306.1"/>
    </source>
</evidence>
<feature type="compositionally biased region" description="Low complexity" evidence="3">
    <location>
        <begin position="77"/>
        <end position="89"/>
    </location>
</feature>
<evidence type="ECO:0000256" key="1">
    <source>
        <dbReference type="ARBA" id="ARBA00022741"/>
    </source>
</evidence>